<accession>A0A2Z6DW14</accession>
<dbReference type="GO" id="GO:0005829">
    <property type="term" value="C:cytosol"/>
    <property type="evidence" value="ECO:0007669"/>
    <property type="project" value="TreeGrafter"/>
</dbReference>
<dbReference type="GO" id="GO:0005525">
    <property type="term" value="F:GTP binding"/>
    <property type="evidence" value="ECO:0007669"/>
    <property type="project" value="UniProtKB-UniRule"/>
</dbReference>
<dbReference type="PROSITE" id="PS51713">
    <property type="entry name" value="G_ERA"/>
    <property type="match status" value="1"/>
</dbReference>
<keyword evidence="6" id="KW-0963">Cytoplasm</keyword>
<dbReference type="Proteomes" id="UP000262004">
    <property type="component" value="Chromosome"/>
</dbReference>
<dbReference type="OrthoDB" id="5290574at2"/>
<evidence type="ECO:0000256" key="1">
    <source>
        <dbReference type="ARBA" id="ARBA00007921"/>
    </source>
</evidence>
<keyword evidence="3 6" id="KW-0547">Nucleotide-binding</keyword>
<organism evidence="11 12">
    <name type="scientific">Hydrogenophilus thermoluteolus</name>
    <name type="common">Pseudomonas hydrogenothermophila</name>
    <dbReference type="NCBI Taxonomy" id="297"/>
    <lineage>
        <taxon>Bacteria</taxon>
        <taxon>Pseudomonadati</taxon>
        <taxon>Pseudomonadota</taxon>
        <taxon>Hydrogenophilia</taxon>
        <taxon>Hydrogenophilales</taxon>
        <taxon>Hydrogenophilaceae</taxon>
        <taxon>Hydrogenophilus</taxon>
    </lineage>
</organism>
<name>A0A2Z6DW14_HYDTE</name>
<proteinExistence type="inferred from homology"/>
<dbReference type="GO" id="GO:0000028">
    <property type="term" value="P:ribosomal small subunit assembly"/>
    <property type="evidence" value="ECO:0007669"/>
    <property type="project" value="TreeGrafter"/>
</dbReference>
<sequence length="306" mass="34615">MHTSESQVDSTKPSFRAGYVAVVGRPNVGKSTLTNALVGAKVSIVSKKQQTTRHRVHGIVTTDDGQIVLVDTPGFQTRHKRLLNQAMNRVVTQALADVDLVLFVIEAGKWTADDQKVMRLLPQGVPVFLVINKVDRLPRKDLLLPFIAERANDFPYAEIVPISAEKKRNLDDLIQTIVRYLPESEPIFDPDTITDRSERFLAAEYLREKVFRFLGDELPYGTAVEIRRYEEEGRLRRIWAEIIVERDAHKPIVIGEGGERIKRIASEARKELEALLDATVYLDVWVKVRGGWADDPRALRELGLDG</sequence>
<dbReference type="EMBL" id="AP018558">
    <property type="protein sequence ID" value="BBD76630.1"/>
    <property type="molecule type" value="Genomic_DNA"/>
</dbReference>
<dbReference type="SUPFAM" id="SSF52540">
    <property type="entry name" value="P-loop containing nucleoside triphosphate hydrolases"/>
    <property type="match status" value="1"/>
</dbReference>
<dbReference type="HAMAP" id="MF_00367">
    <property type="entry name" value="GTPase_Era"/>
    <property type="match status" value="1"/>
</dbReference>
<dbReference type="GO" id="GO:0003924">
    <property type="term" value="F:GTPase activity"/>
    <property type="evidence" value="ECO:0007669"/>
    <property type="project" value="UniProtKB-UniRule"/>
</dbReference>
<evidence type="ECO:0000313" key="11">
    <source>
        <dbReference type="EMBL" id="BBD76630.1"/>
    </source>
</evidence>
<dbReference type="Pfam" id="PF01926">
    <property type="entry name" value="MMR_HSR1"/>
    <property type="match status" value="1"/>
</dbReference>
<feature type="domain" description="Era-type G" evidence="10">
    <location>
        <begin position="16"/>
        <end position="183"/>
    </location>
</feature>
<dbReference type="InterPro" id="IPR005662">
    <property type="entry name" value="GTPase_Era-like"/>
</dbReference>
<evidence type="ECO:0000256" key="5">
    <source>
        <dbReference type="ARBA" id="ARBA00023134"/>
    </source>
</evidence>
<feature type="binding site" evidence="6">
    <location>
        <begin position="132"/>
        <end position="135"/>
    </location>
    <ligand>
        <name>GTP</name>
        <dbReference type="ChEBI" id="CHEBI:37565"/>
    </ligand>
</feature>
<dbReference type="InterPro" id="IPR006073">
    <property type="entry name" value="GTP-bd"/>
</dbReference>
<feature type="region of interest" description="G2" evidence="7">
    <location>
        <begin position="50"/>
        <end position="54"/>
    </location>
</feature>
<dbReference type="GO" id="GO:0005886">
    <property type="term" value="C:plasma membrane"/>
    <property type="evidence" value="ECO:0007669"/>
    <property type="project" value="UniProtKB-SubCell"/>
</dbReference>
<evidence type="ECO:0000256" key="7">
    <source>
        <dbReference type="PROSITE-ProRule" id="PRU01050"/>
    </source>
</evidence>
<dbReference type="KEGG" id="htl:HPTL_0362"/>
<keyword evidence="12" id="KW-1185">Reference proteome</keyword>
<dbReference type="Gene3D" id="3.40.50.300">
    <property type="entry name" value="P-loop containing nucleotide triphosphate hydrolases"/>
    <property type="match status" value="1"/>
</dbReference>
<feature type="region of interest" description="G1" evidence="7">
    <location>
        <begin position="24"/>
        <end position="31"/>
    </location>
</feature>
<evidence type="ECO:0000256" key="8">
    <source>
        <dbReference type="RuleBase" id="RU003761"/>
    </source>
</evidence>
<evidence type="ECO:0000256" key="3">
    <source>
        <dbReference type="ARBA" id="ARBA00022741"/>
    </source>
</evidence>
<dbReference type="InterPro" id="IPR005225">
    <property type="entry name" value="Small_GTP-bd"/>
</dbReference>
<comment type="subunit">
    <text evidence="6">Monomer.</text>
</comment>
<reference evidence="11 12" key="1">
    <citation type="submission" date="2018-04" db="EMBL/GenBank/DDBJ databases">
        <title>Complete genome sequence of Hydrogenophilus thermoluteolus TH-1.</title>
        <authorList>
            <person name="Arai H."/>
        </authorList>
    </citation>
    <scope>NUCLEOTIDE SEQUENCE [LARGE SCALE GENOMIC DNA]</scope>
    <source>
        <strain evidence="11 12">TH-1</strain>
    </source>
</reference>
<dbReference type="Pfam" id="PF07650">
    <property type="entry name" value="KH_2"/>
    <property type="match status" value="1"/>
</dbReference>
<evidence type="ECO:0000256" key="2">
    <source>
        <dbReference type="ARBA" id="ARBA00020484"/>
    </source>
</evidence>
<dbReference type="PANTHER" id="PTHR42698">
    <property type="entry name" value="GTPASE ERA"/>
    <property type="match status" value="1"/>
</dbReference>
<dbReference type="Gene3D" id="3.30.300.20">
    <property type="match status" value="1"/>
</dbReference>
<dbReference type="RefSeq" id="WP_119334450.1">
    <property type="nucleotide sequence ID" value="NZ_AP018558.1"/>
</dbReference>
<dbReference type="InterPro" id="IPR015946">
    <property type="entry name" value="KH_dom-like_a/b"/>
</dbReference>
<dbReference type="GO" id="GO:0043024">
    <property type="term" value="F:ribosomal small subunit binding"/>
    <property type="evidence" value="ECO:0007669"/>
    <property type="project" value="TreeGrafter"/>
</dbReference>
<comment type="subcellular location">
    <subcellularLocation>
        <location evidence="6">Cytoplasm</location>
    </subcellularLocation>
    <subcellularLocation>
        <location evidence="6">Cell membrane</location>
        <topology evidence="6">Peripheral membrane protein</topology>
    </subcellularLocation>
</comment>
<feature type="region of interest" description="G3" evidence="7">
    <location>
        <begin position="71"/>
        <end position="74"/>
    </location>
</feature>
<keyword evidence="5 6" id="KW-0342">GTP-binding</keyword>
<dbReference type="InterPro" id="IPR009019">
    <property type="entry name" value="KH_sf_prok-type"/>
</dbReference>
<comment type="similarity">
    <text evidence="1 6 7 8">Belongs to the TRAFAC class TrmE-Era-EngA-EngB-Septin-like GTPase superfamily. Era GTPase family.</text>
</comment>
<dbReference type="SUPFAM" id="SSF54814">
    <property type="entry name" value="Prokaryotic type KH domain (KH-domain type II)"/>
    <property type="match status" value="1"/>
</dbReference>
<feature type="region of interest" description="G4" evidence="7">
    <location>
        <begin position="132"/>
        <end position="135"/>
    </location>
</feature>
<dbReference type="AlphaFoldDB" id="A0A2Z6DW14"/>
<gene>
    <name evidence="6 11" type="primary">era</name>
    <name evidence="11" type="ORF">HPTL_0362</name>
</gene>
<dbReference type="InterPro" id="IPR004044">
    <property type="entry name" value="KH_dom_type_2"/>
</dbReference>
<evidence type="ECO:0000313" key="12">
    <source>
        <dbReference type="Proteomes" id="UP000262004"/>
    </source>
</evidence>
<evidence type="ECO:0000259" key="10">
    <source>
        <dbReference type="PROSITE" id="PS51713"/>
    </source>
</evidence>
<keyword evidence="6" id="KW-0690">Ribosome biogenesis</keyword>
<feature type="binding site" evidence="6">
    <location>
        <begin position="24"/>
        <end position="31"/>
    </location>
    <ligand>
        <name>GTP</name>
        <dbReference type="ChEBI" id="CHEBI:37565"/>
    </ligand>
</feature>
<dbReference type="NCBIfam" id="TIGR00231">
    <property type="entry name" value="small_GTP"/>
    <property type="match status" value="1"/>
</dbReference>
<feature type="binding site" evidence="6">
    <location>
        <begin position="71"/>
        <end position="75"/>
    </location>
    <ligand>
        <name>GTP</name>
        <dbReference type="ChEBI" id="CHEBI:37565"/>
    </ligand>
</feature>
<dbReference type="PROSITE" id="PS50823">
    <property type="entry name" value="KH_TYPE_2"/>
    <property type="match status" value="1"/>
</dbReference>
<dbReference type="InterPro" id="IPR030388">
    <property type="entry name" value="G_ERA_dom"/>
</dbReference>
<feature type="region of interest" description="G5" evidence="7">
    <location>
        <begin position="162"/>
        <end position="164"/>
    </location>
</feature>
<comment type="function">
    <text evidence="6">An essential GTPase that binds both GDP and GTP, with rapid nucleotide exchange. Plays a role in 16S rRNA processing and 30S ribosomal subunit biogenesis and possibly also in cell cycle regulation and energy metabolism.</text>
</comment>
<keyword evidence="4 6" id="KW-0694">RNA-binding</keyword>
<dbReference type="InterPro" id="IPR027417">
    <property type="entry name" value="P-loop_NTPase"/>
</dbReference>
<dbReference type="CDD" id="cd04163">
    <property type="entry name" value="Era"/>
    <property type="match status" value="1"/>
</dbReference>
<dbReference type="CDD" id="cd22534">
    <property type="entry name" value="KH-II_Era"/>
    <property type="match status" value="1"/>
</dbReference>
<keyword evidence="6" id="KW-1003">Cell membrane</keyword>
<evidence type="ECO:0000256" key="6">
    <source>
        <dbReference type="HAMAP-Rule" id="MF_00367"/>
    </source>
</evidence>
<keyword evidence="6" id="KW-0699">rRNA-binding</keyword>
<feature type="domain" description="KH type-2" evidence="9">
    <location>
        <begin position="206"/>
        <end position="290"/>
    </location>
</feature>
<protein>
    <recommendedName>
        <fullName evidence="2 6">GTPase Era</fullName>
    </recommendedName>
</protein>
<dbReference type="NCBIfam" id="NF000908">
    <property type="entry name" value="PRK00089.1"/>
    <property type="match status" value="1"/>
</dbReference>
<evidence type="ECO:0000259" key="9">
    <source>
        <dbReference type="PROSITE" id="PS50823"/>
    </source>
</evidence>
<dbReference type="GO" id="GO:0070181">
    <property type="term" value="F:small ribosomal subunit rRNA binding"/>
    <property type="evidence" value="ECO:0007669"/>
    <property type="project" value="UniProtKB-UniRule"/>
</dbReference>
<dbReference type="PANTHER" id="PTHR42698:SF1">
    <property type="entry name" value="GTPASE ERA, MITOCHONDRIAL"/>
    <property type="match status" value="1"/>
</dbReference>
<evidence type="ECO:0000256" key="4">
    <source>
        <dbReference type="ARBA" id="ARBA00022884"/>
    </source>
</evidence>
<dbReference type="NCBIfam" id="TIGR00436">
    <property type="entry name" value="era"/>
    <property type="match status" value="1"/>
</dbReference>
<keyword evidence="6" id="KW-0472">Membrane</keyword>
<dbReference type="PRINTS" id="PR00326">
    <property type="entry name" value="GTP1OBG"/>
</dbReference>